<dbReference type="Proteomes" id="UP000092460">
    <property type="component" value="Unassembled WGS sequence"/>
</dbReference>
<proteinExistence type="predicted"/>
<sequence length="214" mass="24989">FLHSFYKIYDLTVKRKFKHQILLKIKVDENYLWLRCPSSDIALAAFREDYDFGDLEEFLKKLNNKNEQKTEVMLNGVSSDHVEPLLKALTTRSNFMKYSLFSILLETDSMFMLFLLCVCITIRAFATLSVTFSYCILLLHRMASMNEEEVLLTTRPLQTSLTRLQRSPSPPTLSRINSLNMNFYVIFMVCMPLLLAKRGKGPRYFSDLLIHMNT</sequence>
<reference evidence="2" key="2">
    <citation type="submission" date="2020-05" db="UniProtKB">
        <authorList>
            <consortium name="EnsemblMetazoa"/>
        </authorList>
    </citation>
    <scope>IDENTIFICATION</scope>
    <source>
        <strain evidence="2">IAEA</strain>
    </source>
</reference>
<dbReference type="VEuPathDB" id="VectorBase:GPPI025582"/>
<organism evidence="2 3">
    <name type="scientific">Glossina palpalis gambiensis</name>
    <dbReference type="NCBI Taxonomy" id="67801"/>
    <lineage>
        <taxon>Eukaryota</taxon>
        <taxon>Metazoa</taxon>
        <taxon>Ecdysozoa</taxon>
        <taxon>Arthropoda</taxon>
        <taxon>Hexapoda</taxon>
        <taxon>Insecta</taxon>
        <taxon>Pterygota</taxon>
        <taxon>Neoptera</taxon>
        <taxon>Endopterygota</taxon>
        <taxon>Diptera</taxon>
        <taxon>Brachycera</taxon>
        <taxon>Muscomorpha</taxon>
        <taxon>Hippoboscoidea</taxon>
        <taxon>Glossinidae</taxon>
        <taxon>Glossina</taxon>
    </lineage>
</organism>
<keyword evidence="1" id="KW-0472">Membrane</keyword>
<dbReference type="EnsemblMetazoa" id="GPPI025582-RA">
    <property type="protein sequence ID" value="GPPI025582-PA"/>
    <property type="gene ID" value="GPPI025582"/>
</dbReference>
<keyword evidence="1" id="KW-1133">Transmembrane helix</keyword>
<reference evidence="3" key="1">
    <citation type="submission" date="2015-01" db="EMBL/GenBank/DDBJ databases">
        <authorList>
            <person name="Aksoy S."/>
            <person name="Warren W."/>
            <person name="Wilson R.K."/>
        </authorList>
    </citation>
    <scope>NUCLEOTIDE SEQUENCE [LARGE SCALE GENOMIC DNA]</scope>
    <source>
        <strain evidence="3">IAEA</strain>
    </source>
</reference>
<keyword evidence="3" id="KW-1185">Reference proteome</keyword>
<name>A0A1B0BCC9_9MUSC</name>
<protein>
    <submittedName>
        <fullName evidence="2">Uncharacterized protein</fullName>
    </submittedName>
</protein>
<evidence type="ECO:0000313" key="3">
    <source>
        <dbReference type="Proteomes" id="UP000092460"/>
    </source>
</evidence>
<accession>A0A1B0BCC9</accession>
<evidence type="ECO:0000256" key="1">
    <source>
        <dbReference type="SAM" id="Phobius"/>
    </source>
</evidence>
<evidence type="ECO:0000313" key="2">
    <source>
        <dbReference type="EnsemblMetazoa" id="GPPI025582-PA"/>
    </source>
</evidence>
<feature type="transmembrane region" description="Helical" evidence="1">
    <location>
        <begin position="111"/>
        <end position="139"/>
    </location>
</feature>
<feature type="transmembrane region" description="Helical" evidence="1">
    <location>
        <begin position="179"/>
        <end position="196"/>
    </location>
</feature>
<dbReference type="EMBL" id="JXJN01011938">
    <property type="status" value="NOT_ANNOTATED_CDS"/>
    <property type="molecule type" value="Genomic_DNA"/>
</dbReference>
<keyword evidence="1" id="KW-0812">Transmembrane</keyword>
<dbReference type="AlphaFoldDB" id="A0A1B0BCC9"/>